<accession>A0ABP0F907</accession>
<dbReference type="InterPro" id="IPR036259">
    <property type="entry name" value="MFS_trans_sf"/>
</dbReference>
<organism evidence="6 7">
    <name type="scientific">Clavelina lepadiformis</name>
    <name type="common">Light-bulb sea squirt</name>
    <name type="synonym">Ascidia lepadiformis</name>
    <dbReference type="NCBI Taxonomy" id="159417"/>
    <lineage>
        <taxon>Eukaryota</taxon>
        <taxon>Metazoa</taxon>
        <taxon>Chordata</taxon>
        <taxon>Tunicata</taxon>
        <taxon>Ascidiacea</taxon>
        <taxon>Aplousobranchia</taxon>
        <taxon>Clavelinidae</taxon>
        <taxon>Clavelina</taxon>
    </lineage>
</organism>
<comment type="subcellular location">
    <subcellularLocation>
        <location evidence="1">Membrane</location>
        <topology evidence="1">Multi-pass membrane protein</topology>
    </subcellularLocation>
</comment>
<evidence type="ECO:0008006" key="8">
    <source>
        <dbReference type="Google" id="ProtNLM"/>
    </source>
</evidence>
<feature type="transmembrane region" description="Helical" evidence="5">
    <location>
        <begin position="134"/>
        <end position="157"/>
    </location>
</feature>
<feature type="transmembrane region" description="Helical" evidence="5">
    <location>
        <begin position="169"/>
        <end position="190"/>
    </location>
</feature>
<dbReference type="SUPFAM" id="SSF103473">
    <property type="entry name" value="MFS general substrate transporter"/>
    <property type="match status" value="1"/>
</dbReference>
<feature type="transmembrane region" description="Helical" evidence="5">
    <location>
        <begin position="261"/>
        <end position="284"/>
    </location>
</feature>
<evidence type="ECO:0000256" key="3">
    <source>
        <dbReference type="ARBA" id="ARBA00022989"/>
    </source>
</evidence>
<dbReference type="PANTHER" id="PTHR10924:SF4">
    <property type="entry name" value="GH15861P"/>
    <property type="match status" value="1"/>
</dbReference>
<feature type="transmembrane region" description="Helical" evidence="5">
    <location>
        <begin position="304"/>
        <end position="325"/>
    </location>
</feature>
<reference evidence="6 7" key="1">
    <citation type="submission" date="2024-02" db="EMBL/GenBank/DDBJ databases">
        <authorList>
            <person name="Daric V."/>
            <person name="Darras S."/>
        </authorList>
    </citation>
    <scope>NUCLEOTIDE SEQUENCE [LARGE SCALE GENOMIC DNA]</scope>
</reference>
<feature type="transmembrane region" description="Helical" evidence="5">
    <location>
        <begin position="43"/>
        <end position="63"/>
    </location>
</feature>
<feature type="transmembrane region" description="Helical" evidence="5">
    <location>
        <begin position="110"/>
        <end position="128"/>
    </location>
</feature>
<dbReference type="Proteomes" id="UP001642483">
    <property type="component" value="Unassembled WGS sequence"/>
</dbReference>
<dbReference type="EMBL" id="CAWYQH010000013">
    <property type="protein sequence ID" value="CAK8674677.1"/>
    <property type="molecule type" value="Genomic_DNA"/>
</dbReference>
<proteinExistence type="predicted"/>
<evidence type="ECO:0000256" key="2">
    <source>
        <dbReference type="ARBA" id="ARBA00022692"/>
    </source>
</evidence>
<keyword evidence="3 5" id="KW-1133">Transmembrane helix</keyword>
<keyword evidence="4 5" id="KW-0472">Membrane</keyword>
<dbReference type="InterPro" id="IPR011701">
    <property type="entry name" value="MFS"/>
</dbReference>
<evidence type="ECO:0000256" key="4">
    <source>
        <dbReference type="ARBA" id="ARBA00023136"/>
    </source>
</evidence>
<keyword evidence="7" id="KW-1185">Reference proteome</keyword>
<evidence type="ECO:0000256" key="1">
    <source>
        <dbReference type="ARBA" id="ARBA00004141"/>
    </source>
</evidence>
<name>A0ABP0F907_CLALP</name>
<dbReference type="PANTHER" id="PTHR10924">
    <property type="entry name" value="MAJOR FACILITATOR SUPERFAMILY PROTEIN-RELATED"/>
    <property type="match status" value="1"/>
</dbReference>
<comment type="caution">
    <text evidence="6">The sequence shown here is derived from an EMBL/GenBank/DDBJ whole genome shotgun (WGS) entry which is preliminary data.</text>
</comment>
<dbReference type="CDD" id="cd17398">
    <property type="entry name" value="MFS_FLVCR_like"/>
    <property type="match status" value="1"/>
</dbReference>
<protein>
    <recommendedName>
        <fullName evidence="8">Major facilitator superfamily (MFS) profile domain-containing protein</fullName>
    </recommendedName>
</protein>
<evidence type="ECO:0000256" key="5">
    <source>
        <dbReference type="SAM" id="Phobius"/>
    </source>
</evidence>
<sequence length="490" mass="53817">MSVTFTPAKIYRTSSSSNDGENDNLEKKNSVSNVETKLYHKRWFILFLFSFYSGTNAFQWIEYSIISNIITRFYNVSVTTTDWLSMVYMIGYIPLIFPVTWLLDRKGLRVIALLGSTLNALGAIVKIPSAEPHLFWVTMLGQTICSIAQVFILGMPSKIAATWFGPREVSTACSIAVFGNQIGVAVGFLLPPRIVPDVDDVAEIAVNLRYLFIGTAALTSALALLVIVFFKAKPDVPPSQAQAHFLENIRSESYLDSIKQLIFSAPSLLLIISYGVNTGSFYAISTLLNQEILDQYPDKIVDAGQIGLTMVLAGVAGSVICGIWLDRTRLYKKTTVVIYLFTLLLMGLYTGTLNLGYLWVVYLSIAALGYDMLYSKNLGLTYVNETKRSYNSRFTMTGYLPIGFEFAAEITFPVSEGSSSGLLNASAQIFGILFTISMGKLIPASSVLAGNIFLCGALLIGLMMTVTIKGRLKRLEANGGLPIQSCLTRL</sequence>
<gene>
    <name evidence="6" type="ORF">CVLEPA_LOCUS4353</name>
</gene>
<feature type="transmembrane region" description="Helical" evidence="5">
    <location>
        <begin position="210"/>
        <end position="230"/>
    </location>
</feature>
<feature type="transmembrane region" description="Helical" evidence="5">
    <location>
        <begin position="448"/>
        <end position="468"/>
    </location>
</feature>
<feature type="transmembrane region" description="Helical" evidence="5">
    <location>
        <begin position="337"/>
        <end position="370"/>
    </location>
</feature>
<dbReference type="Pfam" id="PF07690">
    <property type="entry name" value="MFS_1"/>
    <property type="match status" value="1"/>
</dbReference>
<evidence type="ECO:0000313" key="6">
    <source>
        <dbReference type="EMBL" id="CAK8674677.1"/>
    </source>
</evidence>
<keyword evidence="2 5" id="KW-0812">Transmembrane</keyword>
<dbReference type="InterPro" id="IPR049680">
    <property type="entry name" value="FLVCR1-2_SLC49-like"/>
</dbReference>
<dbReference type="Gene3D" id="1.20.1250.20">
    <property type="entry name" value="MFS general substrate transporter like domains"/>
    <property type="match status" value="1"/>
</dbReference>
<evidence type="ECO:0000313" key="7">
    <source>
        <dbReference type="Proteomes" id="UP001642483"/>
    </source>
</evidence>
<feature type="transmembrane region" description="Helical" evidence="5">
    <location>
        <begin position="83"/>
        <end position="103"/>
    </location>
</feature>